<dbReference type="KEGG" id="dci:103523685"/>
<feature type="region of interest" description="Disordered" evidence="1">
    <location>
        <begin position="1"/>
        <end position="121"/>
    </location>
</feature>
<dbReference type="SMART" id="SM00494">
    <property type="entry name" value="ChtBD2"/>
    <property type="match status" value="1"/>
</dbReference>
<feature type="compositionally biased region" description="Low complexity" evidence="1">
    <location>
        <begin position="1"/>
        <end position="50"/>
    </location>
</feature>
<dbReference type="Gene3D" id="2.170.140.10">
    <property type="entry name" value="Chitin binding domain"/>
    <property type="match status" value="1"/>
</dbReference>
<evidence type="ECO:0000259" key="2">
    <source>
        <dbReference type="PROSITE" id="PS50940"/>
    </source>
</evidence>
<dbReference type="Proteomes" id="UP000079169">
    <property type="component" value="Unplaced"/>
</dbReference>
<evidence type="ECO:0000256" key="1">
    <source>
        <dbReference type="SAM" id="MobiDB-lite"/>
    </source>
</evidence>
<dbReference type="PROSITE" id="PS50940">
    <property type="entry name" value="CHIT_BIND_II"/>
    <property type="match status" value="1"/>
</dbReference>
<evidence type="ECO:0000313" key="3">
    <source>
        <dbReference type="Proteomes" id="UP000079169"/>
    </source>
</evidence>
<dbReference type="InterPro" id="IPR036508">
    <property type="entry name" value="Chitin-bd_dom_sf"/>
</dbReference>
<feature type="region of interest" description="Disordered" evidence="1">
    <location>
        <begin position="167"/>
        <end position="210"/>
    </location>
</feature>
<dbReference type="SUPFAM" id="SSF57625">
    <property type="entry name" value="Invertebrate chitin-binding proteins"/>
    <property type="match status" value="1"/>
</dbReference>
<protein>
    <submittedName>
        <fullName evidence="4">Salivary glue protein Sgs-3-like</fullName>
    </submittedName>
</protein>
<feature type="non-terminal residue" evidence="4">
    <location>
        <position position="210"/>
    </location>
</feature>
<dbReference type="PaxDb" id="121845-A0A1S3DTR2"/>
<dbReference type="AlphaFoldDB" id="A0A1S3DTR2"/>
<reference evidence="4" key="1">
    <citation type="submission" date="2025-08" db="UniProtKB">
        <authorList>
            <consortium name="RefSeq"/>
        </authorList>
    </citation>
    <scope>IDENTIFICATION</scope>
</reference>
<feature type="non-terminal residue" evidence="4">
    <location>
        <position position="1"/>
    </location>
</feature>
<evidence type="ECO:0000313" key="4">
    <source>
        <dbReference type="RefSeq" id="XP_008486928.2"/>
    </source>
</evidence>
<dbReference type="STRING" id="121845.A0A1S3DTR2"/>
<feature type="compositionally biased region" description="Polar residues" evidence="1">
    <location>
        <begin position="51"/>
        <end position="73"/>
    </location>
</feature>
<dbReference type="GeneID" id="103523685"/>
<keyword evidence="3" id="KW-1185">Reference proteome</keyword>
<organism evidence="3 4">
    <name type="scientific">Diaphorina citri</name>
    <name type="common">Asian citrus psyllid</name>
    <dbReference type="NCBI Taxonomy" id="121845"/>
    <lineage>
        <taxon>Eukaryota</taxon>
        <taxon>Metazoa</taxon>
        <taxon>Ecdysozoa</taxon>
        <taxon>Arthropoda</taxon>
        <taxon>Hexapoda</taxon>
        <taxon>Insecta</taxon>
        <taxon>Pterygota</taxon>
        <taxon>Neoptera</taxon>
        <taxon>Paraneoptera</taxon>
        <taxon>Hemiptera</taxon>
        <taxon>Sternorrhyncha</taxon>
        <taxon>Psylloidea</taxon>
        <taxon>Psyllidae</taxon>
        <taxon>Diaphorininae</taxon>
        <taxon>Diaphorina</taxon>
    </lineage>
</organism>
<accession>A0A1S3DTR2</accession>
<sequence length="210" mass="22444">KKPTVTSTTTTTTKKPTPTSTTTTKKPTATSTTTKKPTTTQKPVATQKPTNKPTSKPQTQRPTSAKPIQTTRPAATYLPPSTPASTYLPPTTPSSEYLPPAEGQENSGPSQPSKGEACTSDGFYPVHGDCTKFYRCAGGIKYNFDCGPGTVYDPTITGCNHPWAVKRTDCSASPNENEVDYSTSQPEEQYPSTSQPAYPSTRPASTYLPP</sequence>
<feature type="compositionally biased region" description="Polar residues" evidence="1">
    <location>
        <begin position="104"/>
        <end position="113"/>
    </location>
</feature>
<proteinExistence type="predicted"/>
<feature type="domain" description="Chitin-binding type-2" evidence="2">
    <location>
        <begin position="115"/>
        <end position="172"/>
    </location>
</feature>
<dbReference type="Pfam" id="PF01607">
    <property type="entry name" value="CBM_14"/>
    <property type="match status" value="1"/>
</dbReference>
<dbReference type="InterPro" id="IPR002557">
    <property type="entry name" value="Chitin-bd_dom"/>
</dbReference>
<dbReference type="RefSeq" id="XP_008486928.2">
    <property type="nucleotide sequence ID" value="XM_008488706.2"/>
</dbReference>
<gene>
    <name evidence="4" type="primary">LOC103523685</name>
</gene>
<name>A0A1S3DTR2_DIACI</name>
<feature type="compositionally biased region" description="Polar residues" evidence="1">
    <location>
        <begin position="83"/>
        <end position="95"/>
    </location>
</feature>
<dbReference type="GO" id="GO:0005576">
    <property type="term" value="C:extracellular region"/>
    <property type="evidence" value="ECO:0007669"/>
    <property type="project" value="InterPro"/>
</dbReference>
<dbReference type="GO" id="GO:0008061">
    <property type="term" value="F:chitin binding"/>
    <property type="evidence" value="ECO:0007669"/>
    <property type="project" value="InterPro"/>
</dbReference>
<feature type="compositionally biased region" description="Polar residues" evidence="1">
    <location>
        <begin position="170"/>
        <end position="204"/>
    </location>
</feature>